<evidence type="ECO:0000313" key="11">
    <source>
        <dbReference type="EMBL" id="ETE73086.1"/>
    </source>
</evidence>
<feature type="compositionally biased region" description="Polar residues" evidence="9">
    <location>
        <begin position="277"/>
        <end position="293"/>
    </location>
</feature>
<dbReference type="InterPro" id="IPR040223">
    <property type="entry name" value="PAR_bZIP"/>
</dbReference>
<keyword evidence="7" id="KW-0539">Nucleus</keyword>
<dbReference type="InterPro" id="IPR004827">
    <property type="entry name" value="bZIP"/>
</dbReference>
<dbReference type="OrthoDB" id="6022300at2759"/>
<dbReference type="Pfam" id="PF00857">
    <property type="entry name" value="Isochorismatase"/>
    <property type="match status" value="1"/>
</dbReference>
<reference evidence="11 12" key="1">
    <citation type="journal article" date="2013" name="Proc. Natl. Acad. Sci. U.S.A.">
        <title>The king cobra genome reveals dynamic gene evolution and adaptation in the snake venom system.</title>
        <authorList>
            <person name="Vonk F.J."/>
            <person name="Casewell N.R."/>
            <person name="Henkel C.V."/>
            <person name="Heimberg A.M."/>
            <person name="Jansen H.J."/>
            <person name="McCleary R.J."/>
            <person name="Kerkkamp H.M."/>
            <person name="Vos R.A."/>
            <person name="Guerreiro I."/>
            <person name="Calvete J.J."/>
            <person name="Wuster W."/>
            <person name="Woods A.E."/>
            <person name="Logan J.M."/>
            <person name="Harrison R.A."/>
            <person name="Castoe T.A."/>
            <person name="de Koning A.P."/>
            <person name="Pollock D.D."/>
            <person name="Yandell M."/>
            <person name="Calderon D."/>
            <person name="Renjifo C."/>
            <person name="Currier R.B."/>
            <person name="Salgado D."/>
            <person name="Pla D."/>
            <person name="Sanz L."/>
            <person name="Hyder A.S."/>
            <person name="Ribeiro J.M."/>
            <person name="Arntzen J.W."/>
            <person name="van den Thillart G.E."/>
            <person name="Boetzer M."/>
            <person name="Pirovano W."/>
            <person name="Dirks R.P."/>
            <person name="Spaink H.P."/>
            <person name="Duboule D."/>
            <person name="McGlinn E."/>
            <person name="Kini R.M."/>
            <person name="Richardson M.K."/>
        </authorList>
    </citation>
    <scope>NUCLEOTIDE SEQUENCE</scope>
    <source>
        <tissue evidence="11">Blood</tissue>
    </source>
</reference>
<dbReference type="SMART" id="SM00338">
    <property type="entry name" value="BRLZ"/>
    <property type="match status" value="1"/>
</dbReference>
<feature type="non-terminal residue" evidence="11">
    <location>
        <position position="1"/>
    </location>
</feature>
<dbReference type="GO" id="GO:0000978">
    <property type="term" value="F:RNA polymerase II cis-regulatory region sequence-specific DNA binding"/>
    <property type="evidence" value="ECO:0007669"/>
    <property type="project" value="TreeGrafter"/>
</dbReference>
<keyword evidence="6" id="KW-0804">Transcription</keyword>
<feature type="coiled-coil region" evidence="8">
    <location>
        <begin position="438"/>
        <end position="472"/>
    </location>
</feature>
<dbReference type="EMBL" id="AZIM01000141">
    <property type="protein sequence ID" value="ETE73086.1"/>
    <property type="molecule type" value="Genomic_DNA"/>
</dbReference>
<accession>V8PGK0</accession>
<evidence type="ECO:0000256" key="8">
    <source>
        <dbReference type="SAM" id="Coils"/>
    </source>
</evidence>
<dbReference type="SUPFAM" id="SSF57959">
    <property type="entry name" value="Leucine zipper domain"/>
    <property type="match status" value="1"/>
</dbReference>
<dbReference type="InterPro" id="IPR046347">
    <property type="entry name" value="bZIP_sf"/>
</dbReference>
<protein>
    <submittedName>
        <fullName evidence="11">D site-binding protein</fullName>
    </submittedName>
</protein>
<dbReference type="GO" id="GO:0000981">
    <property type="term" value="F:DNA-binding transcription factor activity, RNA polymerase II-specific"/>
    <property type="evidence" value="ECO:0007669"/>
    <property type="project" value="TreeGrafter"/>
</dbReference>
<name>V8PGK0_OPHHA</name>
<evidence type="ECO:0000256" key="1">
    <source>
        <dbReference type="ARBA" id="ARBA00004123"/>
    </source>
</evidence>
<comment type="subcellular location">
    <subcellularLocation>
        <location evidence="1">Nucleus</location>
    </subcellularLocation>
</comment>
<dbReference type="SUPFAM" id="SSF52499">
    <property type="entry name" value="Isochorismatase-like hydrolases"/>
    <property type="match status" value="1"/>
</dbReference>
<dbReference type="Gene3D" id="1.20.5.170">
    <property type="match status" value="1"/>
</dbReference>
<dbReference type="Pfam" id="PF07716">
    <property type="entry name" value="bZIP_2"/>
    <property type="match status" value="1"/>
</dbReference>
<feature type="region of interest" description="Disordered" evidence="9">
    <location>
        <begin position="274"/>
        <end position="296"/>
    </location>
</feature>
<keyword evidence="5" id="KW-0238">DNA-binding</keyword>
<dbReference type="CDD" id="cd14695">
    <property type="entry name" value="bZIP_HLF"/>
    <property type="match status" value="1"/>
</dbReference>
<dbReference type="FunFam" id="1.20.5.170:FF:000007">
    <property type="entry name" value="hepatic leukemia factor isoform X2"/>
    <property type="match status" value="1"/>
</dbReference>
<evidence type="ECO:0000256" key="2">
    <source>
        <dbReference type="ARBA" id="ARBA00006336"/>
    </source>
</evidence>
<feature type="domain" description="BZIP" evidence="10">
    <location>
        <begin position="406"/>
        <end position="469"/>
    </location>
</feature>
<evidence type="ECO:0000256" key="3">
    <source>
        <dbReference type="ARBA" id="ARBA00009208"/>
    </source>
</evidence>
<dbReference type="InterPro" id="IPR036380">
    <property type="entry name" value="Isochorismatase-like_sf"/>
</dbReference>
<dbReference type="PANTHER" id="PTHR11988:SF7">
    <property type="entry name" value="D SITE-BINDING PROTEIN"/>
    <property type="match status" value="1"/>
</dbReference>
<dbReference type="InterPro" id="IPR000868">
    <property type="entry name" value="Isochorismatase-like_dom"/>
</dbReference>
<dbReference type="Gene3D" id="3.40.50.850">
    <property type="entry name" value="Isochorismatase-like"/>
    <property type="match status" value="2"/>
</dbReference>
<evidence type="ECO:0000256" key="6">
    <source>
        <dbReference type="ARBA" id="ARBA00023163"/>
    </source>
</evidence>
<dbReference type="PANTHER" id="PTHR11988">
    <property type="entry name" value="THYROTROPH EMBRYONIC FACTOR RELATED"/>
    <property type="match status" value="1"/>
</dbReference>
<sequence>MAKRNVDNLLIPQSGLSLEMSLARLGKVVPKSSILFLCDMQEKFRPNISYFPQIVSVAARMLKVAKALEICTVVTEQYPKGLGPTVPELGAEDLPKYTKTCFSMLIPESTALDVMERGLDVHIVVDACSSRSQVDRIIALSRLRQSGAFLTTSEGLILQLVRDAAHPRFREGSPAPSLMSSPPPPLAIGGPSSTMVSLKSLLQGPVKSPERRGTKDMASCVIKDKERKMEDDLSVSRPGHCAYLGSLLWERTLPYNEIEYVDLDEFLLENGLPPSPAHQSYSPGSQPTASPSSGVVVDLSRPASCASSSSACSSSGEGLVGSDYDQNCSKTGPITPVSRSTPSPVDPEAVEVLMNFDPDPADLALSSIPGHETFDPRKHRFSEEELKPQPIMKKARKIQVPDDQKDEKYWNRRYKNNEAAKRSRDARRLKENQITVRAAFLEKENAVLRQEVANIRQELTRYRSILSKYESQHGTL</sequence>
<dbReference type="GO" id="GO:0005634">
    <property type="term" value="C:nucleus"/>
    <property type="evidence" value="ECO:0007669"/>
    <property type="project" value="UniProtKB-SubCell"/>
</dbReference>
<evidence type="ECO:0000256" key="5">
    <source>
        <dbReference type="ARBA" id="ARBA00023125"/>
    </source>
</evidence>
<evidence type="ECO:0000313" key="12">
    <source>
        <dbReference type="Proteomes" id="UP000018936"/>
    </source>
</evidence>
<keyword evidence="4" id="KW-0805">Transcription regulation</keyword>
<dbReference type="AlphaFoldDB" id="V8PGK0"/>
<gene>
    <name evidence="11" type="primary">DBP</name>
    <name evidence="11" type="ORF">L345_01091</name>
</gene>
<proteinExistence type="inferred from homology"/>
<keyword evidence="12" id="KW-1185">Reference proteome</keyword>
<evidence type="ECO:0000256" key="9">
    <source>
        <dbReference type="SAM" id="MobiDB-lite"/>
    </source>
</evidence>
<comment type="similarity">
    <text evidence="2">Belongs to the isochorismatase family.</text>
</comment>
<dbReference type="Proteomes" id="UP000018936">
    <property type="component" value="Unassembled WGS sequence"/>
</dbReference>
<evidence type="ECO:0000256" key="4">
    <source>
        <dbReference type="ARBA" id="ARBA00023015"/>
    </source>
</evidence>
<comment type="similarity">
    <text evidence="3">Belongs to the bZIP family. PAR subfamily.</text>
</comment>
<evidence type="ECO:0000256" key="7">
    <source>
        <dbReference type="ARBA" id="ARBA00023242"/>
    </source>
</evidence>
<comment type="caution">
    <text evidence="11">The sequence shown here is derived from an EMBL/GenBank/DDBJ whole genome shotgun (WGS) entry which is preliminary data.</text>
</comment>
<evidence type="ECO:0000259" key="10">
    <source>
        <dbReference type="PROSITE" id="PS50217"/>
    </source>
</evidence>
<keyword evidence="8" id="KW-0175">Coiled coil</keyword>
<organism evidence="11 12">
    <name type="scientific">Ophiophagus hannah</name>
    <name type="common">King cobra</name>
    <name type="synonym">Naja hannah</name>
    <dbReference type="NCBI Taxonomy" id="8665"/>
    <lineage>
        <taxon>Eukaryota</taxon>
        <taxon>Metazoa</taxon>
        <taxon>Chordata</taxon>
        <taxon>Craniata</taxon>
        <taxon>Vertebrata</taxon>
        <taxon>Euteleostomi</taxon>
        <taxon>Lepidosauria</taxon>
        <taxon>Squamata</taxon>
        <taxon>Bifurcata</taxon>
        <taxon>Unidentata</taxon>
        <taxon>Episquamata</taxon>
        <taxon>Toxicofera</taxon>
        <taxon>Serpentes</taxon>
        <taxon>Colubroidea</taxon>
        <taxon>Elapidae</taxon>
        <taxon>Elapinae</taxon>
        <taxon>Ophiophagus</taxon>
    </lineage>
</organism>
<dbReference type="PROSITE" id="PS50217">
    <property type="entry name" value="BZIP"/>
    <property type="match status" value="1"/>
</dbReference>